<evidence type="ECO:0000259" key="5">
    <source>
        <dbReference type="PROSITE" id="PS51388"/>
    </source>
</evidence>
<feature type="region of interest" description="Disordered" evidence="4">
    <location>
        <begin position="77"/>
        <end position="180"/>
    </location>
</feature>
<dbReference type="InterPro" id="IPR000375">
    <property type="entry name" value="Dynamin_stalk"/>
</dbReference>
<protein>
    <submittedName>
        <fullName evidence="7">Dnm1, dynamin-related GTPase involved in mitochondrial division</fullName>
    </submittedName>
</protein>
<evidence type="ECO:0000256" key="2">
    <source>
        <dbReference type="ARBA" id="ARBA00023134"/>
    </source>
</evidence>
<dbReference type="GO" id="GO:0005874">
    <property type="term" value="C:microtubule"/>
    <property type="evidence" value="ECO:0007669"/>
    <property type="project" value="TreeGrafter"/>
</dbReference>
<dbReference type="InterPro" id="IPR045063">
    <property type="entry name" value="Dynamin_N"/>
</dbReference>
<dbReference type="InterPro" id="IPR003130">
    <property type="entry name" value="GED"/>
</dbReference>
<dbReference type="OMA" id="KICHNCG"/>
<organism evidence="7 8">
    <name type="scientific">Ectocarpus siliculosus</name>
    <name type="common">Brown alga</name>
    <name type="synonym">Conferva siliculosa</name>
    <dbReference type="NCBI Taxonomy" id="2880"/>
    <lineage>
        <taxon>Eukaryota</taxon>
        <taxon>Sar</taxon>
        <taxon>Stramenopiles</taxon>
        <taxon>Ochrophyta</taxon>
        <taxon>PX clade</taxon>
        <taxon>Phaeophyceae</taxon>
        <taxon>Ectocarpales</taxon>
        <taxon>Ectocarpaceae</taxon>
        <taxon>Ectocarpus</taxon>
    </lineage>
</organism>
<keyword evidence="2 3" id="KW-0342">GTP-binding</keyword>
<feature type="compositionally biased region" description="Gly residues" evidence="4">
    <location>
        <begin position="685"/>
        <end position="697"/>
    </location>
</feature>
<gene>
    <name evidence="7" type="primary">Dnm1</name>
    <name evidence="7" type="ORF">Esi_0029_0136</name>
</gene>
<dbReference type="InterPro" id="IPR022812">
    <property type="entry name" value="Dynamin"/>
</dbReference>
<dbReference type="EMBL" id="FN649742">
    <property type="protein sequence ID" value="CBJ26322.1"/>
    <property type="molecule type" value="Genomic_DNA"/>
</dbReference>
<feature type="domain" description="Dynamin-type G" evidence="6">
    <location>
        <begin position="24"/>
        <end position="395"/>
    </location>
</feature>
<feature type="region of interest" description="Disordered" evidence="4">
    <location>
        <begin position="612"/>
        <end position="749"/>
    </location>
</feature>
<dbReference type="Pfam" id="PF01031">
    <property type="entry name" value="Dynamin_M"/>
    <property type="match status" value="1"/>
</dbReference>
<dbReference type="GO" id="GO:0008017">
    <property type="term" value="F:microtubule binding"/>
    <property type="evidence" value="ECO:0007669"/>
    <property type="project" value="TreeGrafter"/>
</dbReference>
<dbReference type="Gene3D" id="1.20.120.1240">
    <property type="entry name" value="Dynamin, middle domain"/>
    <property type="match status" value="1"/>
</dbReference>
<feature type="compositionally biased region" description="Low complexity" evidence="4">
    <location>
        <begin position="82"/>
        <end position="101"/>
    </location>
</feature>
<dbReference type="CDD" id="cd08771">
    <property type="entry name" value="DLP_1"/>
    <property type="match status" value="1"/>
</dbReference>
<dbReference type="SMART" id="SM00302">
    <property type="entry name" value="GED"/>
    <property type="match status" value="1"/>
</dbReference>
<dbReference type="GO" id="GO:0005737">
    <property type="term" value="C:cytoplasm"/>
    <property type="evidence" value="ECO:0007669"/>
    <property type="project" value="TreeGrafter"/>
</dbReference>
<dbReference type="SMART" id="SM00053">
    <property type="entry name" value="DYNc"/>
    <property type="match status" value="1"/>
</dbReference>
<dbReference type="InterPro" id="IPR020850">
    <property type="entry name" value="GED_dom"/>
</dbReference>
<dbReference type="GO" id="GO:0016020">
    <property type="term" value="C:membrane"/>
    <property type="evidence" value="ECO:0007669"/>
    <property type="project" value="TreeGrafter"/>
</dbReference>
<dbReference type="GO" id="GO:0003924">
    <property type="term" value="F:GTPase activity"/>
    <property type="evidence" value="ECO:0007669"/>
    <property type="project" value="InterPro"/>
</dbReference>
<dbReference type="PROSITE" id="PS00410">
    <property type="entry name" value="G_DYNAMIN_1"/>
    <property type="match status" value="1"/>
</dbReference>
<dbReference type="InterPro" id="IPR019762">
    <property type="entry name" value="Dynamin_GTPase_CS"/>
</dbReference>
<dbReference type="Pfam" id="PF00350">
    <property type="entry name" value="Dynamin_N"/>
    <property type="match status" value="1"/>
</dbReference>
<evidence type="ECO:0000313" key="7">
    <source>
        <dbReference type="EMBL" id="CBJ26322.1"/>
    </source>
</evidence>
<dbReference type="InParanoid" id="D7FVF0"/>
<dbReference type="InterPro" id="IPR030381">
    <property type="entry name" value="G_DYNAMIN_dom"/>
</dbReference>
<dbReference type="SUPFAM" id="SSF52540">
    <property type="entry name" value="P-loop containing nucleoside triphosphate hydrolases"/>
    <property type="match status" value="1"/>
</dbReference>
<dbReference type="EMBL" id="FN648475">
    <property type="protein sequence ID" value="CBJ26322.1"/>
    <property type="molecule type" value="Genomic_DNA"/>
</dbReference>
<name>D7FVF0_ECTSI</name>
<evidence type="ECO:0000256" key="4">
    <source>
        <dbReference type="SAM" id="MobiDB-lite"/>
    </source>
</evidence>
<dbReference type="STRING" id="2880.D7FVF0"/>
<dbReference type="InterPro" id="IPR001401">
    <property type="entry name" value="Dynamin_GTPase"/>
</dbReference>
<dbReference type="Proteomes" id="UP000002630">
    <property type="component" value="Linkage Group LG17"/>
</dbReference>
<sequence>MAMEDLIPVVNKLQDVFSAIGQTPIDLPQIVVIGSQSSGKSSVLENVVGRDFLPRGTGIVTRRPLILQLYNTAGTMGGKRGSSGVASAAATAAAGPAGTSPTAPPTPPRKESGYTVTGRQDSGSGGLVGGRVAAFGGSSNGSVLPGGAPRTPSRTGRSGPGAGGGLSPPPSPKPPTPEREWGEFLHLPGQKFFNFAEIREEIIRETDRLTGNNKGISAKSINLRIYSPFVLNLTMVDLPGITKVATGDQPADIEEQIRGMCLQYIKNPNAIILSVTSANTDLANSDALKMAREVDPKGDRTVGVLTKIDLMDPGTDAGDMLDNRIIPLKRGFVGVINRGQKDIDDGVSIRQALQKEAAYFRDHPAYKGLDKRVGTTNLSKTLNQILMHHIRDCLPEIKSKLNVMMQSVSQELAELGEPTDCVSGASLTATLLTLLSKFASNFHAAVDGRGSSPDGIEMNELYGGARISYIFHEIFSHSLATIDPFEGLTDQDIRTAIYNANGTRPSLFVPEMSFDLLVRKQIARLEQPGLQCADLVFDEMQRIAAQCEGTELTRFPCLRDRIVEVNHQLLRKCMNPTQVMISNLIKLELAYINTSHPDFIGGSRAIAEVMERNRTPNGGGGGSGNDASAPPERPGGFGPGPRGIGQQPWGGLPDSSRAGSSNDFRGGGGGAQQQQHARYGERGGDGGGGSGDGGGGSRHQEKERGGGLMSFIFGGGQQDKQQGRQPPQMVKLPQPPETMRQSDEPTDRERCEMEIIKSLMRSYFDIARKNFQDLVPKTIMHFLVNDVINMLQNELVSKLYKEDLTGELMRETDDVAERRRISRDMLSLLKKAVGIVSEVRDFNPFLG</sequence>
<feature type="compositionally biased region" description="Basic and acidic residues" evidence="4">
    <location>
        <begin position="740"/>
        <end position="749"/>
    </location>
</feature>
<dbReference type="PROSITE" id="PS51388">
    <property type="entry name" value="GED"/>
    <property type="match status" value="1"/>
</dbReference>
<dbReference type="FunCoup" id="D7FVF0">
    <property type="interactions" value="452"/>
</dbReference>
<proteinExistence type="inferred from homology"/>
<keyword evidence="1 3" id="KW-0547">Nucleotide-binding</keyword>
<dbReference type="GO" id="GO:0005525">
    <property type="term" value="F:GTP binding"/>
    <property type="evidence" value="ECO:0007669"/>
    <property type="project" value="UniProtKB-KW"/>
</dbReference>
<dbReference type="PANTHER" id="PTHR11566:SF21">
    <property type="entry name" value="DYNAMIN RELATED PROTEIN 1, ISOFORM A"/>
    <property type="match status" value="1"/>
</dbReference>
<comment type="similarity">
    <text evidence="3">Belongs to the TRAFAC class dynamin-like GTPase superfamily. Dynamin/Fzo/YdjA family.</text>
</comment>
<dbReference type="Pfam" id="PF02212">
    <property type="entry name" value="GED"/>
    <property type="match status" value="1"/>
</dbReference>
<evidence type="ECO:0000256" key="3">
    <source>
        <dbReference type="RuleBase" id="RU003932"/>
    </source>
</evidence>
<dbReference type="PRINTS" id="PR00195">
    <property type="entry name" value="DYNAMIN"/>
</dbReference>
<keyword evidence="8" id="KW-1185">Reference proteome</keyword>
<evidence type="ECO:0000259" key="6">
    <source>
        <dbReference type="PROSITE" id="PS51718"/>
    </source>
</evidence>
<dbReference type="PROSITE" id="PS51718">
    <property type="entry name" value="G_DYNAMIN_2"/>
    <property type="match status" value="1"/>
</dbReference>
<feature type="domain" description="GED" evidence="5">
    <location>
        <begin position="753"/>
        <end position="844"/>
    </location>
</feature>
<reference evidence="7 8" key="1">
    <citation type="journal article" date="2010" name="Nature">
        <title>The Ectocarpus genome and the independent evolution of multicellularity in brown algae.</title>
        <authorList>
            <person name="Cock J.M."/>
            <person name="Sterck L."/>
            <person name="Rouze P."/>
            <person name="Scornet D."/>
            <person name="Allen A.E."/>
            <person name="Amoutzias G."/>
            <person name="Anthouard V."/>
            <person name="Artiguenave F."/>
            <person name="Aury J.M."/>
            <person name="Badger J.H."/>
            <person name="Beszteri B."/>
            <person name="Billiau K."/>
            <person name="Bonnet E."/>
            <person name="Bothwell J.H."/>
            <person name="Bowler C."/>
            <person name="Boyen C."/>
            <person name="Brownlee C."/>
            <person name="Carrano C.J."/>
            <person name="Charrier B."/>
            <person name="Cho G.Y."/>
            <person name="Coelho S.M."/>
            <person name="Collen J."/>
            <person name="Corre E."/>
            <person name="Da Silva C."/>
            <person name="Delage L."/>
            <person name="Delaroque N."/>
            <person name="Dittami S.M."/>
            <person name="Doulbeau S."/>
            <person name="Elias M."/>
            <person name="Farnham G."/>
            <person name="Gachon C.M."/>
            <person name="Gschloessl B."/>
            <person name="Heesch S."/>
            <person name="Jabbari K."/>
            <person name="Jubin C."/>
            <person name="Kawai H."/>
            <person name="Kimura K."/>
            <person name="Kloareg B."/>
            <person name="Kupper F.C."/>
            <person name="Lang D."/>
            <person name="Le Bail A."/>
            <person name="Leblanc C."/>
            <person name="Lerouge P."/>
            <person name="Lohr M."/>
            <person name="Lopez P.J."/>
            <person name="Martens C."/>
            <person name="Maumus F."/>
            <person name="Michel G."/>
            <person name="Miranda-Saavedra D."/>
            <person name="Morales J."/>
            <person name="Moreau H."/>
            <person name="Motomura T."/>
            <person name="Nagasato C."/>
            <person name="Napoli C.A."/>
            <person name="Nelson D.R."/>
            <person name="Nyvall-Collen P."/>
            <person name="Peters A.F."/>
            <person name="Pommier C."/>
            <person name="Potin P."/>
            <person name="Poulain J."/>
            <person name="Quesneville H."/>
            <person name="Read B."/>
            <person name="Rensing S.A."/>
            <person name="Ritter A."/>
            <person name="Rousvoal S."/>
            <person name="Samanta M."/>
            <person name="Samson G."/>
            <person name="Schroeder D.C."/>
            <person name="Segurens B."/>
            <person name="Strittmatter M."/>
            <person name="Tonon T."/>
            <person name="Tregear J.W."/>
            <person name="Valentin K."/>
            <person name="von Dassow P."/>
            <person name="Yamagishi T."/>
            <person name="Van de Peer Y."/>
            <person name="Wincker P."/>
        </authorList>
    </citation>
    <scope>NUCLEOTIDE SEQUENCE [LARGE SCALE GENOMIC DNA]</scope>
    <source>
        <strain evidence="8">Ec32 / CCAP1310/4</strain>
    </source>
</reference>
<dbReference type="eggNOG" id="KOG0446">
    <property type="taxonomic scope" value="Eukaryota"/>
</dbReference>
<dbReference type="OrthoDB" id="5061070at2759"/>
<dbReference type="Gene3D" id="3.40.50.300">
    <property type="entry name" value="P-loop containing nucleotide triphosphate hydrolases"/>
    <property type="match status" value="1"/>
</dbReference>
<accession>D7FVF0</accession>
<evidence type="ECO:0000313" key="8">
    <source>
        <dbReference type="Proteomes" id="UP000002630"/>
    </source>
</evidence>
<feature type="compositionally biased region" description="Low complexity" evidence="4">
    <location>
        <begin position="718"/>
        <end position="728"/>
    </location>
</feature>
<dbReference type="InterPro" id="IPR027417">
    <property type="entry name" value="P-loop_NTPase"/>
</dbReference>
<dbReference type="AlphaFoldDB" id="D7FVF0"/>
<evidence type="ECO:0000256" key="1">
    <source>
        <dbReference type="ARBA" id="ARBA00022741"/>
    </source>
</evidence>
<dbReference type="PANTHER" id="PTHR11566">
    <property type="entry name" value="DYNAMIN"/>
    <property type="match status" value="1"/>
</dbReference>